<dbReference type="GO" id="GO:0005886">
    <property type="term" value="C:plasma membrane"/>
    <property type="evidence" value="ECO:0007669"/>
    <property type="project" value="TreeGrafter"/>
</dbReference>
<dbReference type="AlphaFoldDB" id="Q67LY1"/>
<feature type="transmembrane region" description="Helical" evidence="1">
    <location>
        <begin position="6"/>
        <end position="27"/>
    </location>
</feature>
<reference evidence="2 3" key="1">
    <citation type="journal article" date="2004" name="Nucleic Acids Res.">
        <title>Genome sequence of Symbiobacterium thermophilum, an uncultivable bacterium that depends on microbial commensalism.</title>
        <authorList>
            <person name="Ueda K."/>
            <person name="Yamashita A."/>
            <person name="Ishikawa J."/>
            <person name="Shimada M."/>
            <person name="Watsuji T."/>
            <person name="Morimura K."/>
            <person name="Ikeda H."/>
            <person name="Hattori M."/>
            <person name="Beppu T."/>
        </authorList>
    </citation>
    <scope>NUCLEOTIDE SEQUENCE [LARGE SCALE GENOMIC DNA]</scope>
    <source>
        <strain evidence="3">T / IAM 14863</strain>
    </source>
</reference>
<dbReference type="GO" id="GO:0019645">
    <property type="term" value="P:anaerobic electron transport chain"/>
    <property type="evidence" value="ECO:0007669"/>
    <property type="project" value="InterPro"/>
</dbReference>
<dbReference type="eggNOG" id="COG3302">
    <property type="taxonomic scope" value="Bacteria"/>
</dbReference>
<evidence type="ECO:0000313" key="3">
    <source>
        <dbReference type="Proteomes" id="UP000000417"/>
    </source>
</evidence>
<name>Q67LY1_SYMTH</name>
<dbReference type="PANTHER" id="PTHR38095">
    <property type="entry name" value="ANAEROBIC DIMETHYL SULFOXIDE REDUCTASE CHAIN YNFH"/>
    <property type="match status" value="1"/>
</dbReference>
<keyword evidence="1" id="KW-0472">Membrane</keyword>
<dbReference type="HOGENOM" id="CLU_064909_1_1_9"/>
<organism evidence="2 3">
    <name type="scientific">Symbiobacterium thermophilum (strain DSM 24528 / JCM 14929 / IAM 14863 / T)</name>
    <dbReference type="NCBI Taxonomy" id="292459"/>
    <lineage>
        <taxon>Bacteria</taxon>
        <taxon>Bacillati</taxon>
        <taxon>Bacillota</taxon>
        <taxon>Clostridia</taxon>
        <taxon>Eubacteriales</taxon>
        <taxon>Symbiobacteriaceae</taxon>
        <taxon>Symbiobacterium</taxon>
    </lineage>
</organism>
<feature type="transmembrane region" description="Helical" evidence="1">
    <location>
        <begin position="109"/>
        <end position="129"/>
    </location>
</feature>
<dbReference type="GO" id="GO:0009389">
    <property type="term" value="F:dimethyl sulfoxide reductase activity"/>
    <property type="evidence" value="ECO:0007669"/>
    <property type="project" value="TreeGrafter"/>
</dbReference>
<feature type="transmembrane region" description="Helical" evidence="1">
    <location>
        <begin position="252"/>
        <end position="275"/>
    </location>
</feature>
<sequence length="282" mass="30059">MHDWSLILYTLCLQSSVGIYVASRLVLWNAESKEARMRFLYLALGLGIAGVLASLTHLGYPLNALKTMGNLGTSWLSREILLTLLFGVTGIASVVLERQEVGSRETRNGWAVLTSLAGLALIYVMSMIYRTTAFPAWTHVSTTLVFYATAGLIGTSAVFAGLCCRTGGEEPRGLMGLVVGAMAMLALQVMALALHGVYLGTAGPEAQATAALIAGEWSALYWSQIVCIAAGTGIMMPLVWRRVAQKKLANMPQFAGALVALVALGELAGRVVFYATRVKIGL</sequence>
<feature type="transmembrane region" description="Helical" evidence="1">
    <location>
        <begin position="174"/>
        <end position="199"/>
    </location>
</feature>
<dbReference type="GO" id="GO:0009390">
    <property type="term" value="C:dimethyl sulfoxide reductase complex"/>
    <property type="evidence" value="ECO:0007669"/>
    <property type="project" value="TreeGrafter"/>
</dbReference>
<accession>Q67LY1</accession>
<dbReference type="InterPro" id="IPR007059">
    <property type="entry name" value="DmsC"/>
</dbReference>
<keyword evidence="1" id="KW-0812">Transmembrane</keyword>
<feature type="transmembrane region" description="Helical" evidence="1">
    <location>
        <begin position="144"/>
        <end position="162"/>
    </location>
</feature>
<dbReference type="STRING" id="292459.STH2330"/>
<dbReference type="RefSeq" id="WP_011196453.1">
    <property type="nucleotide sequence ID" value="NC_006177.1"/>
</dbReference>
<proteinExistence type="predicted"/>
<keyword evidence="1" id="KW-1133">Transmembrane helix</keyword>
<keyword evidence="3" id="KW-1185">Reference proteome</keyword>
<dbReference type="Proteomes" id="UP000000417">
    <property type="component" value="Chromosome"/>
</dbReference>
<evidence type="ECO:0000256" key="1">
    <source>
        <dbReference type="SAM" id="Phobius"/>
    </source>
</evidence>
<dbReference type="Pfam" id="PF04976">
    <property type="entry name" value="DmsC"/>
    <property type="match status" value="1"/>
</dbReference>
<gene>
    <name evidence="2" type="primary">dmsC1</name>
    <name evidence="2" type="ordered locus">STH2330</name>
</gene>
<evidence type="ECO:0000313" key="2">
    <source>
        <dbReference type="EMBL" id="BAD41315.1"/>
    </source>
</evidence>
<feature type="transmembrane region" description="Helical" evidence="1">
    <location>
        <begin position="80"/>
        <end position="97"/>
    </location>
</feature>
<dbReference type="KEGG" id="sth:STH2330"/>
<feature type="transmembrane region" description="Helical" evidence="1">
    <location>
        <begin position="219"/>
        <end position="240"/>
    </location>
</feature>
<protein>
    <submittedName>
        <fullName evidence="2">Anaerobic dimethyl sulfoxide reductase subunit C</fullName>
    </submittedName>
</protein>
<dbReference type="EMBL" id="AP006840">
    <property type="protein sequence ID" value="BAD41315.1"/>
    <property type="molecule type" value="Genomic_DNA"/>
</dbReference>
<dbReference type="PANTHER" id="PTHR38095:SF2">
    <property type="entry name" value="ANAEROBIC DIMETHYL SULFOXIDE REDUCTASE CHAIN C"/>
    <property type="match status" value="1"/>
</dbReference>
<feature type="transmembrane region" description="Helical" evidence="1">
    <location>
        <begin position="39"/>
        <end position="60"/>
    </location>
</feature>